<dbReference type="Proteomes" id="UP001458880">
    <property type="component" value="Unassembled WGS sequence"/>
</dbReference>
<feature type="domain" description="Lactate/malate dehydrogenase N-terminal" evidence="13">
    <location>
        <begin position="29"/>
        <end position="173"/>
    </location>
</feature>
<gene>
    <name evidence="15" type="ORF">QE152_g1145</name>
</gene>
<feature type="binding site" evidence="11">
    <location>
        <position position="61"/>
    </location>
    <ligand>
        <name>NAD(+)</name>
        <dbReference type="ChEBI" id="CHEBI:57540"/>
    </ligand>
</feature>
<dbReference type="GO" id="GO:0005739">
    <property type="term" value="C:mitochondrion"/>
    <property type="evidence" value="ECO:0007669"/>
    <property type="project" value="TreeGrafter"/>
</dbReference>
<dbReference type="InterPro" id="IPR010097">
    <property type="entry name" value="Malate_DH_type1"/>
</dbReference>
<dbReference type="PANTHER" id="PTHR11540">
    <property type="entry name" value="MALATE AND LACTATE DEHYDROGENASE"/>
    <property type="match status" value="1"/>
</dbReference>
<keyword evidence="16" id="KW-1185">Reference proteome</keyword>
<dbReference type="AlphaFoldDB" id="A0AAW1N9X8"/>
<evidence type="ECO:0000256" key="11">
    <source>
        <dbReference type="PIRSR" id="PIRSR000102-3"/>
    </source>
</evidence>
<dbReference type="CDD" id="cd01337">
    <property type="entry name" value="MDH_glyoxysomal_mitochondrial"/>
    <property type="match status" value="1"/>
</dbReference>
<dbReference type="Gene3D" id="3.40.50.720">
    <property type="entry name" value="NAD(P)-binding Rossmann-like Domain"/>
    <property type="match status" value="1"/>
</dbReference>
<evidence type="ECO:0000256" key="3">
    <source>
        <dbReference type="ARBA" id="ARBA00012995"/>
    </source>
</evidence>
<feature type="binding site" evidence="11">
    <location>
        <position position="122"/>
    </location>
    <ligand>
        <name>NAD(+)</name>
        <dbReference type="ChEBI" id="CHEBI:57540"/>
    </ligand>
</feature>
<keyword evidence="7 11" id="KW-0520">NAD</keyword>
<evidence type="ECO:0000256" key="9">
    <source>
        <dbReference type="PIRSR" id="PIRSR000102-1"/>
    </source>
</evidence>
<evidence type="ECO:0000259" key="14">
    <source>
        <dbReference type="Pfam" id="PF02866"/>
    </source>
</evidence>
<dbReference type="InterPro" id="IPR001236">
    <property type="entry name" value="Lactate/malate_DH_N"/>
</dbReference>
<feature type="binding site" evidence="11">
    <location>
        <begin position="145"/>
        <end position="147"/>
    </location>
    <ligand>
        <name>NAD(+)</name>
        <dbReference type="ChEBI" id="CHEBI:57540"/>
    </ligand>
</feature>
<dbReference type="GO" id="GO:0030060">
    <property type="term" value="F:L-malate dehydrogenase (NAD+) activity"/>
    <property type="evidence" value="ECO:0007669"/>
    <property type="project" value="UniProtKB-EC"/>
</dbReference>
<comment type="subunit">
    <text evidence="2">Homodimer.</text>
</comment>
<protein>
    <recommendedName>
        <fullName evidence="4">Malate dehydrogenase, mitochondrial</fullName>
        <ecNumber evidence="3">1.1.1.37</ecNumber>
    </recommendedName>
</protein>
<dbReference type="EMBL" id="JASPKY010000006">
    <property type="protein sequence ID" value="KAK9754684.1"/>
    <property type="molecule type" value="Genomic_DNA"/>
</dbReference>
<dbReference type="SUPFAM" id="SSF51735">
    <property type="entry name" value="NAD(P)-binding Rossmann-fold domains"/>
    <property type="match status" value="1"/>
</dbReference>
<organism evidence="15 16">
    <name type="scientific">Popillia japonica</name>
    <name type="common">Japanese beetle</name>
    <dbReference type="NCBI Taxonomy" id="7064"/>
    <lineage>
        <taxon>Eukaryota</taxon>
        <taxon>Metazoa</taxon>
        <taxon>Ecdysozoa</taxon>
        <taxon>Arthropoda</taxon>
        <taxon>Hexapoda</taxon>
        <taxon>Insecta</taxon>
        <taxon>Pterygota</taxon>
        <taxon>Neoptera</taxon>
        <taxon>Endopterygota</taxon>
        <taxon>Coleoptera</taxon>
        <taxon>Polyphaga</taxon>
        <taxon>Scarabaeiformia</taxon>
        <taxon>Scarabaeidae</taxon>
        <taxon>Rutelinae</taxon>
        <taxon>Popillia</taxon>
    </lineage>
</organism>
<evidence type="ECO:0000259" key="13">
    <source>
        <dbReference type="Pfam" id="PF00056"/>
    </source>
</evidence>
<name>A0AAW1N9X8_POPJA</name>
<dbReference type="InterPro" id="IPR015955">
    <property type="entry name" value="Lactate_DH/Glyco_Ohase_4_C"/>
</dbReference>
<dbReference type="NCBIfam" id="TIGR01772">
    <property type="entry name" value="MDH_euk_gproteo"/>
    <property type="match status" value="1"/>
</dbReference>
<feature type="active site" description="Proton acceptor" evidence="9">
    <location>
        <position position="205"/>
    </location>
</feature>
<dbReference type="FunFam" id="3.40.50.720:FF:000013">
    <property type="entry name" value="Malate dehydrogenase"/>
    <property type="match status" value="1"/>
</dbReference>
<sequence length="340" mass="36192">MLPRFIYRSIKINHVLSRNLSTTQRNDFRVTVVGAVGGIGAPLTLLLKLQPDLVTELNVQDLVKWTPGVALDISHINTAVKVKAFTGAEQLRESLKGADIVVIPGGVPRKPGMTRDDLFGANAGVVRDVAVACAETCPDALINIITNPVNSVVPVFCEVMRKAGKLNPSKIFGISTLDLVRSSTFVANLKGLDPGKVVVHSVGGHSGISIVPLLSQCQPSVTLTPDEVKTLTNNIQQAGTNVVKAKVGAGSAQLAMAFAGARFAFNLLRAKKGESNIVECAFTLNNSHGTKYFSSRLLLGKNGIEKDLGLGKLSDFESECIKKAIEAIKKNVAKGEQFVK</sequence>
<dbReference type="PIRSF" id="PIRSF000102">
    <property type="entry name" value="Lac_mal_DH"/>
    <property type="match status" value="1"/>
</dbReference>
<evidence type="ECO:0000256" key="6">
    <source>
        <dbReference type="ARBA" id="ARBA00023002"/>
    </source>
</evidence>
<feature type="binding site" evidence="11">
    <location>
        <position position="256"/>
    </location>
    <ligand>
        <name>NAD(+)</name>
        <dbReference type="ChEBI" id="CHEBI:57540"/>
    </ligand>
</feature>
<feature type="binding site" evidence="10">
    <location>
        <position position="115"/>
    </location>
    <ligand>
        <name>substrate</name>
    </ligand>
</feature>
<evidence type="ECO:0000256" key="2">
    <source>
        <dbReference type="ARBA" id="ARBA00011738"/>
    </source>
</evidence>
<feature type="binding site" evidence="10">
    <location>
        <position position="109"/>
    </location>
    <ligand>
        <name>substrate</name>
    </ligand>
</feature>
<feature type="binding site" evidence="11">
    <location>
        <begin position="34"/>
        <end position="40"/>
    </location>
    <ligand>
        <name>NAD(+)</name>
        <dbReference type="ChEBI" id="CHEBI:57540"/>
    </ligand>
</feature>
<evidence type="ECO:0000313" key="15">
    <source>
        <dbReference type="EMBL" id="KAK9754684.1"/>
    </source>
</evidence>
<evidence type="ECO:0000256" key="7">
    <source>
        <dbReference type="ARBA" id="ARBA00023027"/>
    </source>
</evidence>
<evidence type="ECO:0000256" key="5">
    <source>
        <dbReference type="ARBA" id="ARBA00022532"/>
    </source>
</evidence>
<dbReference type="Gene3D" id="3.90.110.10">
    <property type="entry name" value="Lactate dehydrogenase/glycoside hydrolase, family 4, C-terminal"/>
    <property type="match status" value="1"/>
</dbReference>
<dbReference type="EC" id="1.1.1.37" evidence="3"/>
<proteinExistence type="inferred from homology"/>
<evidence type="ECO:0000256" key="1">
    <source>
        <dbReference type="ARBA" id="ARBA00008824"/>
    </source>
</evidence>
<dbReference type="GO" id="GO:0019752">
    <property type="term" value="P:carboxylic acid metabolic process"/>
    <property type="evidence" value="ECO:0007669"/>
    <property type="project" value="InterPro"/>
</dbReference>
<feature type="domain" description="Lactate/malate dehydrogenase C-terminal" evidence="14">
    <location>
        <begin position="176"/>
        <end position="339"/>
    </location>
</feature>
<accession>A0AAW1N9X8</accession>
<dbReference type="InterPro" id="IPR001557">
    <property type="entry name" value="L-lactate/malate_DH"/>
</dbReference>
<feature type="binding site" evidence="10">
    <location>
        <position position="181"/>
    </location>
    <ligand>
        <name>substrate</name>
    </ligand>
</feature>
<evidence type="ECO:0000256" key="4">
    <source>
        <dbReference type="ARBA" id="ARBA00016075"/>
    </source>
</evidence>
<evidence type="ECO:0000313" key="16">
    <source>
        <dbReference type="Proteomes" id="UP001458880"/>
    </source>
</evidence>
<dbReference type="SUPFAM" id="SSF56327">
    <property type="entry name" value="LDH C-terminal domain-like"/>
    <property type="match status" value="1"/>
</dbReference>
<dbReference type="GO" id="GO:0006099">
    <property type="term" value="P:tricarboxylic acid cycle"/>
    <property type="evidence" value="ECO:0007669"/>
    <property type="project" value="UniProtKB-KW"/>
</dbReference>
<evidence type="ECO:0000256" key="10">
    <source>
        <dbReference type="PIRSR" id="PIRSR000102-2"/>
    </source>
</evidence>
<feature type="binding site" evidence="10">
    <location>
        <position position="147"/>
    </location>
    <ligand>
        <name>substrate</name>
    </ligand>
</feature>
<keyword evidence="6 12" id="KW-0560">Oxidoreductase</keyword>
<keyword evidence="5" id="KW-0816">Tricarboxylic acid cycle</keyword>
<dbReference type="Pfam" id="PF02866">
    <property type="entry name" value="Ldh_1_C"/>
    <property type="match status" value="1"/>
</dbReference>
<evidence type="ECO:0000256" key="8">
    <source>
        <dbReference type="ARBA" id="ARBA00048313"/>
    </source>
</evidence>
<dbReference type="Pfam" id="PF00056">
    <property type="entry name" value="Ldh_1_N"/>
    <property type="match status" value="1"/>
</dbReference>
<dbReference type="InterPro" id="IPR036291">
    <property type="entry name" value="NAD(P)-bd_dom_sf"/>
</dbReference>
<comment type="similarity">
    <text evidence="1">Belongs to the LDH/MDH superfamily. MDH type 1 family.</text>
</comment>
<comment type="catalytic activity">
    <reaction evidence="8">
        <text>(S)-malate + NAD(+) = oxaloacetate + NADH + H(+)</text>
        <dbReference type="Rhea" id="RHEA:21432"/>
        <dbReference type="ChEBI" id="CHEBI:15378"/>
        <dbReference type="ChEBI" id="CHEBI:15589"/>
        <dbReference type="ChEBI" id="CHEBI:16452"/>
        <dbReference type="ChEBI" id="CHEBI:57540"/>
        <dbReference type="ChEBI" id="CHEBI:57945"/>
        <dbReference type="EC" id="1.1.1.37"/>
    </reaction>
</comment>
<comment type="caution">
    <text evidence="15">The sequence shown here is derived from an EMBL/GenBank/DDBJ whole genome shotgun (WGS) entry which is preliminary data.</text>
</comment>
<evidence type="ECO:0000256" key="12">
    <source>
        <dbReference type="RuleBase" id="RU003369"/>
    </source>
</evidence>
<dbReference type="FunFam" id="3.90.110.10:FF:000001">
    <property type="entry name" value="Malate dehydrogenase"/>
    <property type="match status" value="1"/>
</dbReference>
<reference evidence="15 16" key="1">
    <citation type="journal article" date="2024" name="BMC Genomics">
        <title>De novo assembly and annotation of Popillia japonica's genome with initial clues to its potential as an invasive pest.</title>
        <authorList>
            <person name="Cucini C."/>
            <person name="Boschi S."/>
            <person name="Funari R."/>
            <person name="Cardaioli E."/>
            <person name="Iannotti N."/>
            <person name="Marturano G."/>
            <person name="Paoli F."/>
            <person name="Bruttini M."/>
            <person name="Carapelli A."/>
            <person name="Frati F."/>
            <person name="Nardi F."/>
        </authorList>
    </citation>
    <scope>NUCLEOTIDE SEQUENCE [LARGE SCALE GENOMIC DNA]</scope>
    <source>
        <strain evidence="15">DMR45628</strain>
    </source>
</reference>
<dbReference type="InterPro" id="IPR022383">
    <property type="entry name" value="Lactate/malate_DH_C"/>
</dbReference>
<dbReference type="PANTHER" id="PTHR11540:SF16">
    <property type="entry name" value="MALATE DEHYDROGENASE, MITOCHONDRIAL"/>
    <property type="match status" value="1"/>
</dbReference>